<feature type="region of interest" description="Disordered" evidence="1">
    <location>
        <begin position="87"/>
        <end position="106"/>
    </location>
</feature>
<dbReference type="PaxDb" id="35128-Thaps1900"/>
<feature type="compositionally biased region" description="Basic residues" evidence="1">
    <location>
        <begin position="87"/>
        <end position="99"/>
    </location>
</feature>
<feature type="compositionally biased region" description="Acidic residues" evidence="1">
    <location>
        <begin position="157"/>
        <end position="177"/>
    </location>
</feature>
<dbReference type="Proteomes" id="UP000001449">
    <property type="component" value="Chromosome 1"/>
</dbReference>
<dbReference type="RefSeq" id="XP_002286445.1">
    <property type="nucleotide sequence ID" value="XM_002286409.1"/>
</dbReference>
<dbReference type="InParanoid" id="B8BS89"/>
<dbReference type="EMBL" id="CM000638">
    <property type="protein sequence ID" value="EED96086.1"/>
    <property type="molecule type" value="Genomic_DNA"/>
</dbReference>
<evidence type="ECO:0000313" key="3">
    <source>
        <dbReference type="Proteomes" id="UP000001449"/>
    </source>
</evidence>
<gene>
    <name evidence="2" type="ORF">THAPSDRAFT_1900</name>
</gene>
<sequence>MNTGTSGSGSVAMGTNGFHAHVQFPAADHNSTNRSFAADATSTNNFQGENIMNYNGVNLLNNNSASATSASTAHNNNHAMNEYTQHQHQRRMSTKRTHSDKHNIVSGRSFKRLRLDQTVVVHVPNNTNNSNSAHQAPSLDAQSTGTLSVGTMGGDLESNDEEDDDDDEIDDNDEEEEGSRGEEYGEESCASSWVASLPSFSSHNLRRRRKVSGVGLLNVGAGGILGEARGLSSVWPCSTTSTTTHAAQLKSAEDEDDIDDTATCSEMTTAAVAPRRKYKRSMRHRKVAVACTALSSSSPPSGAAGSGRAASPVLNGERKRRAIGFMIETPPIAEAAVAATKSNNFDDDLVVEELELDEIPTAGQQQQQQYPSILKYESPPIECIPDPLLVAAQHAAGGEKGAAAPSADEGAEIESAGGSLFLMGDCYSSVTEEETSLAEDEASLSAISIGGKSTTSAGGIALSIGGGSGINSAEVNLSLVRRSESQETVDSMEEDLKPAAMMLPPSSIVDQHSISNLSQHQEKSMRSAVPSVLVKTNTSDYSSLNHLLAGLHQERQRRSSLYHQSGGHQDGGSSLNSLGSMGMDSTEGNSHQSCPTNMLNSHRDCIQPSVQGNLLAAIETGHHINSATTSNNDAVEDMEMGGMSTNIACSTTVNLGSSVGGGSVQGTSVYDSQAGSCGNSRASCCDGTAGDASTSEVPKWKRRVNLPSHSSLY</sequence>
<evidence type="ECO:0000313" key="2">
    <source>
        <dbReference type="EMBL" id="EED96086.1"/>
    </source>
</evidence>
<name>B8BS89_THAPS</name>
<feature type="compositionally biased region" description="Polar residues" evidence="1">
    <location>
        <begin position="586"/>
        <end position="600"/>
    </location>
</feature>
<feature type="region of interest" description="Disordered" evidence="1">
    <location>
        <begin position="292"/>
        <end position="315"/>
    </location>
</feature>
<protein>
    <submittedName>
        <fullName evidence="2">Uncharacterized protein</fullName>
    </submittedName>
</protein>
<feature type="compositionally biased region" description="Low complexity" evidence="1">
    <location>
        <begin position="295"/>
        <end position="312"/>
    </location>
</feature>
<dbReference type="HOGENOM" id="CLU_387603_0_0_1"/>
<dbReference type="GeneID" id="7452533"/>
<evidence type="ECO:0000256" key="1">
    <source>
        <dbReference type="SAM" id="MobiDB-lite"/>
    </source>
</evidence>
<proteinExistence type="predicted"/>
<reference evidence="2 3" key="2">
    <citation type="journal article" date="2008" name="Nature">
        <title>The Phaeodactylum genome reveals the evolutionary history of diatom genomes.</title>
        <authorList>
            <person name="Bowler C."/>
            <person name="Allen A.E."/>
            <person name="Badger J.H."/>
            <person name="Grimwood J."/>
            <person name="Jabbari K."/>
            <person name="Kuo A."/>
            <person name="Maheswari U."/>
            <person name="Martens C."/>
            <person name="Maumus F."/>
            <person name="Otillar R.P."/>
            <person name="Rayko E."/>
            <person name="Salamov A."/>
            <person name="Vandepoele K."/>
            <person name="Beszteri B."/>
            <person name="Gruber A."/>
            <person name="Heijde M."/>
            <person name="Katinka M."/>
            <person name="Mock T."/>
            <person name="Valentin K."/>
            <person name="Verret F."/>
            <person name="Berges J.A."/>
            <person name="Brownlee C."/>
            <person name="Cadoret J.P."/>
            <person name="Chiovitti A."/>
            <person name="Choi C.J."/>
            <person name="Coesel S."/>
            <person name="De Martino A."/>
            <person name="Detter J.C."/>
            <person name="Durkin C."/>
            <person name="Falciatore A."/>
            <person name="Fournet J."/>
            <person name="Haruta M."/>
            <person name="Huysman M.J."/>
            <person name="Jenkins B.D."/>
            <person name="Jiroutova K."/>
            <person name="Jorgensen R.E."/>
            <person name="Joubert Y."/>
            <person name="Kaplan A."/>
            <person name="Kroger N."/>
            <person name="Kroth P.G."/>
            <person name="La Roche J."/>
            <person name="Lindquist E."/>
            <person name="Lommer M."/>
            <person name="Martin-Jezequel V."/>
            <person name="Lopez P.J."/>
            <person name="Lucas S."/>
            <person name="Mangogna M."/>
            <person name="McGinnis K."/>
            <person name="Medlin L.K."/>
            <person name="Montsant A."/>
            <person name="Oudot-Le Secq M.P."/>
            <person name="Napoli C."/>
            <person name="Obornik M."/>
            <person name="Parker M.S."/>
            <person name="Petit J.L."/>
            <person name="Porcel B.M."/>
            <person name="Poulsen N."/>
            <person name="Robison M."/>
            <person name="Rychlewski L."/>
            <person name="Rynearson T.A."/>
            <person name="Schmutz J."/>
            <person name="Shapiro H."/>
            <person name="Siaut M."/>
            <person name="Stanley M."/>
            <person name="Sussman M.R."/>
            <person name="Taylor A.R."/>
            <person name="Vardi A."/>
            <person name="von Dassow P."/>
            <person name="Vyverman W."/>
            <person name="Willis A."/>
            <person name="Wyrwicz L.S."/>
            <person name="Rokhsar D.S."/>
            <person name="Weissenbach J."/>
            <person name="Armbrust E.V."/>
            <person name="Green B.R."/>
            <person name="Van de Peer Y."/>
            <person name="Grigoriev I.V."/>
        </authorList>
    </citation>
    <scope>NUCLEOTIDE SEQUENCE [LARGE SCALE GENOMIC DNA]</scope>
    <source>
        <strain evidence="2 3">CCMP1335</strain>
    </source>
</reference>
<accession>B8BS89</accession>
<feature type="region of interest" description="Disordered" evidence="1">
    <location>
        <begin position="555"/>
        <end position="600"/>
    </location>
</feature>
<feature type="compositionally biased region" description="Low complexity" evidence="1">
    <location>
        <begin position="123"/>
        <end position="136"/>
    </location>
</feature>
<reference evidence="2 3" key="1">
    <citation type="journal article" date="2004" name="Science">
        <title>The genome of the diatom Thalassiosira pseudonana: ecology, evolution, and metabolism.</title>
        <authorList>
            <person name="Armbrust E.V."/>
            <person name="Berges J.A."/>
            <person name="Bowler C."/>
            <person name="Green B.R."/>
            <person name="Martinez D."/>
            <person name="Putnam N.H."/>
            <person name="Zhou S."/>
            <person name="Allen A.E."/>
            <person name="Apt K.E."/>
            <person name="Bechner M."/>
            <person name="Brzezinski M.A."/>
            <person name="Chaal B.K."/>
            <person name="Chiovitti A."/>
            <person name="Davis A.K."/>
            <person name="Demarest M.S."/>
            <person name="Detter J.C."/>
            <person name="Glavina T."/>
            <person name="Goodstein D."/>
            <person name="Hadi M.Z."/>
            <person name="Hellsten U."/>
            <person name="Hildebrand M."/>
            <person name="Jenkins B.D."/>
            <person name="Jurka J."/>
            <person name="Kapitonov V.V."/>
            <person name="Kroger N."/>
            <person name="Lau W.W."/>
            <person name="Lane T.W."/>
            <person name="Larimer F.W."/>
            <person name="Lippmeier J.C."/>
            <person name="Lucas S."/>
            <person name="Medina M."/>
            <person name="Montsant A."/>
            <person name="Obornik M."/>
            <person name="Parker M.S."/>
            <person name="Palenik B."/>
            <person name="Pazour G.J."/>
            <person name="Richardson P.M."/>
            <person name="Rynearson T.A."/>
            <person name="Saito M.A."/>
            <person name="Schwartz D.C."/>
            <person name="Thamatrakoln K."/>
            <person name="Valentin K."/>
            <person name="Vardi A."/>
            <person name="Wilkerson F.P."/>
            <person name="Rokhsar D.S."/>
        </authorList>
    </citation>
    <scope>NUCLEOTIDE SEQUENCE [LARGE SCALE GENOMIC DNA]</scope>
    <source>
        <strain evidence="2 3">CCMP1335</strain>
    </source>
</reference>
<feature type="compositionally biased region" description="Polar residues" evidence="1">
    <location>
        <begin position="140"/>
        <end position="149"/>
    </location>
</feature>
<organism evidence="2 3">
    <name type="scientific">Thalassiosira pseudonana</name>
    <name type="common">Marine diatom</name>
    <name type="synonym">Cyclotella nana</name>
    <dbReference type="NCBI Taxonomy" id="35128"/>
    <lineage>
        <taxon>Eukaryota</taxon>
        <taxon>Sar</taxon>
        <taxon>Stramenopiles</taxon>
        <taxon>Ochrophyta</taxon>
        <taxon>Bacillariophyta</taxon>
        <taxon>Coscinodiscophyceae</taxon>
        <taxon>Thalassiosirophycidae</taxon>
        <taxon>Thalassiosirales</taxon>
        <taxon>Thalassiosiraceae</taxon>
        <taxon>Thalassiosira</taxon>
    </lineage>
</organism>
<dbReference type="KEGG" id="tps:THAPSDRAFT_1900"/>
<feature type="compositionally biased region" description="Low complexity" evidence="1">
    <location>
        <begin position="563"/>
        <end position="585"/>
    </location>
</feature>
<keyword evidence="3" id="KW-1185">Reference proteome</keyword>
<dbReference type="AlphaFoldDB" id="B8BS89"/>
<feature type="region of interest" description="Disordered" evidence="1">
    <location>
        <begin position="123"/>
        <end position="188"/>
    </location>
</feature>